<evidence type="ECO:0000313" key="8">
    <source>
        <dbReference type="EMBL" id="ASR52247.1"/>
    </source>
</evidence>
<protein>
    <submittedName>
        <fullName evidence="8">(2Fe-2S)-binding protein</fullName>
    </submittedName>
</protein>
<dbReference type="InterPro" id="IPR015879">
    <property type="entry name" value="Ring_hydroxy_dOase_asu_C_dom"/>
</dbReference>
<dbReference type="CDD" id="cd03469">
    <property type="entry name" value="Rieske_RO_Alpha_N"/>
    <property type="match status" value="1"/>
</dbReference>
<keyword evidence="4" id="KW-0560">Oxidoreductase</keyword>
<dbReference type="PROSITE" id="PS51296">
    <property type="entry name" value="RIESKE"/>
    <property type="match status" value="1"/>
</dbReference>
<dbReference type="Gene3D" id="3.90.380.10">
    <property type="entry name" value="Naphthalene 1,2-dioxygenase Alpha Subunit, Chain A, domain 1"/>
    <property type="match status" value="1"/>
</dbReference>
<comment type="cofactor">
    <cofactor evidence="1">
        <name>Fe cation</name>
        <dbReference type="ChEBI" id="CHEBI:24875"/>
    </cofactor>
</comment>
<dbReference type="InterPro" id="IPR001663">
    <property type="entry name" value="Rng_hydr_dOase-A"/>
</dbReference>
<dbReference type="Pfam" id="PF00355">
    <property type="entry name" value="Rieske"/>
    <property type="match status" value="1"/>
</dbReference>
<evidence type="ECO:0000256" key="2">
    <source>
        <dbReference type="ARBA" id="ARBA00022714"/>
    </source>
</evidence>
<evidence type="ECO:0000256" key="6">
    <source>
        <dbReference type="ARBA" id="ARBA00023014"/>
    </source>
</evidence>
<dbReference type="Proteomes" id="UP000258016">
    <property type="component" value="Chromosome"/>
</dbReference>
<dbReference type="Gene3D" id="2.102.10.10">
    <property type="entry name" value="Rieske [2Fe-2S] iron-sulphur domain"/>
    <property type="match status" value="1"/>
</dbReference>
<evidence type="ECO:0000259" key="7">
    <source>
        <dbReference type="PROSITE" id="PS51296"/>
    </source>
</evidence>
<organism evidence="8 9">
    <name type="scientific">Blastomonas fulva</name>
    <dbReference type="NCBI Taxonomy" id="1550728"/>
    <lineage>
        <taxon>Bacteria</taxon>
        <taxon>Pseudomonadati</taxon>
        <taxon>Pseudomonadota</taxon>
        <taxon>Alphaproteobacteria</taxon>
        <taxon>Sphingomonadales</taxon>
        <taxon>Sphingomonadaceae</taxon>
        <taxon>Blastomonas</taxon>
    </lineage>
</organism>
<dbReference type="SUPFAM" id="SSF55961">
    <property type="entry name" value="Bet v1-like"/>
    <property type="match status" value="1"/>
</dbReference>
<dbReference type="InterPro" id="IPR017941">
    <property type="entry name" value="Rieske_2Fe-2S"/>
</dbReference>
<dbReference type="SUPFAM" id="SSF50022">
    <property type="entry name" value="ISP domain"/>
    <property type="match status" value="1"/>
</dbReference>
<evidence type="ECO:0000256" key="4">
    <source>
        <dbReference type="ARBA" id="ARBA00023002"/>
    </source>
</evidence>
<sequence>MNDATRTVASVEQLEAPVIIGTEAYLSPDYARAERDRLWRKAWLQAGRIEDIAETGDFVTFDIHDDSIIIVREDAQTIRAFHNVCVHRGRKLVDTPPGQRNARGNRRSFICGFHGWSYGLDGNCTYIPHKEDWQGSLTDDRTRLSGVKCETWGGWLWINMDPESVSLDAWLGVVPEMLDPYQLHNMRARWRKWIVFDCNWKVAMEAFNETYHVATTHPEFNAFGQFRGWARIQGLHTHIGYEAPKGLEEDAGKMRTGTGADPRRSTAEMQMFTWENANTNTTMTLVNAAKRLIDELPEDTPASEVSRHWISTARADDERRGVVWPTVDPMHTAKAGTAWQIFPNFQIGHAVNNMLCYMARPWGNDPDRCIFEAAVYELYPEGEAPETRWEYTEPDNWPPVLQQDFANMAAVQQGMKSAGFKGTQPNPYMERSTASLHMNLAKFMGAGAPVARD</sequence>
<dbReference type="RefSeq" id="WP_069049806.1">
    <property type="nucleotide sequence ID" value="NZ_CP020083.1"/>
</dbReference>
<dbReference type="EMBL" id="CP020083">
    <property type="protein sequence ID" value="ASR52247.1"/>
    <property type="molecule type" value="Genomic_DNA"/>
</dbReference>
<keyword evidence="2" id="KW-0001">2Fe-2S</keyword>
<name>A0ABM6M8G7_9SPHN</name>
<dbReference type="InterPro" id="IPR036922">
    <property type="entry name" value="Rieske_2Fe-2S_sf"/>
</dbReference>
<dbReference type="PANTHER" id="PTHR43756:SF5">
    <property type="entry name" value="CHOLINE MONOOXYGENASE, CHLOROPLASTIC"/>
    <property type="match status" value="1"/>
</dbReference>
<keyword evidence="9" id="KW-1185">Reference proteome</keyword>
<evidence type="ECO:0000256" key="1">
    <source>
        <dbReference type="ARBA" id="ARBA00001962"/>
    </source>
</evidence>
<dbReference type="Pfam" id="PF00848">
    <property type="entry name" value="Ring_hydroxyl_A"/>
    <property type="match status" value="1"/>
</dbReference>
<dbReference type="PRINTS" id="PR00090">
    <property type="entry name" value="RNGDIOXGNASE"/>
</dbReference>
<reference evidence="8 9" key="1">
    <citation type="submission" date="2017-03" db="EMBL/GenBank/DDBJ databases">
        <title>Complete genome sequence of Blastomonas fulva degrading microcsystin LR.</title>
        <authorList>
            <person name="Lee H.-g."/>
            <person name="Jin L."/>
            <person name="oh H.-M."/>
        </authorList>
    </citation>
    <scope>NUCLEOTIDE SEQUENCE [LARGE SCALE GENOMIC DNA]</scope>
    <source>
        <strain evidence="8 9">T2</strain>
    </source>
</reference>
<evidence type="ECO:0000313" key="9">
    <source>
        <dbReference type="Proteomes" id="UP000258016"/>
    </source>
</evidence>
<feature type="domain" description="Rieske" evidence="7">
    <location>
        <begin position="43"/>
        <end position="158"/>
    </location>
</feature>
<dbReference type="GeneID" id="303486477"/>
<gene>
    <name evidence="8" type="ORF">B5J99_12920</name>
</gene>
<keyword evidence="5" id="KW-0408">Iron</keyword>
<dbReference type="PANTHER" id="PTHR43756">
    <property type="entry name" value="CHOLINE MONOOXYGENASE, CHLOROPLASTIC"/>
    <property type="match status" value="1"/>
</dbReference>
<proteinExistence type="predicted"/>
<keyword evidence="6" id="KW-0411">Iron-sulfur</keyword>
<evidence type="ECO:0000256" key="5">
    <source>
        <dbReference type="ARBA" id="ARBA00023004"/>
    </source>
</evidence>
<evidence type="ECO:0000256" key="3">
    <source>
        <dbReference type="ARBA" id="ARBA00022723"/>
    </source>
</evidence>
<keyword evidence="3" id="KW-0479">Metal-binding</keyword>
<accession>A0ABM6M8G7</accession>